<dbReference type="PROSITE" id="PS50011">
    <property type="entry name" value="PROTEIN_KINASE_DOM"/>
    <property type="match status" value="1"/>
</dbReference>
<reference evidence="8 9" key="1">
    <citation type="submission" date="2017-07" db="EMBL/GenBank/DDBJ databases">
        <authorList>
            <person name="Talla V."/>
            <person name="Backstrom N."/>
        </authorList>
    </citation>
    <scope>NUCLEOTIDE SEQUENCE [LARGE SCALE GENOMIC DNA]</scope>
</reference>
<dbReference type="AlphaFoldDB" id="A0A5E4R0R0"/>
<evidence type="ECO:0000256" key="2">
    <source>
        <dbReference type="ARBA" id="ARBA00022527"/>
    </source>
</evidence>
<dbReference type="PROSITE" id="PS00108">
    <property type="entry name" value="PROTEIN_KINASE_ST"/>
    <property type="match status" value="1"/>
</dbReference>
<dbReference type="PANTHER" id="PTHR48016">
    <property type="entry name" value="MAP KINASE KINASE KINASE SSK2-RELATED-RELATED"/>
    <property type="match status" value="1"/>
</dbReference>
<dbReference type="PANTHER" id="PTHR48016:SF32">
    <property type="entry name" value="MITOGEN-ACTIVATED PROTEIN KINASE KINASE KINASE 4"/>
    <property type="match status" value="1"/>
</dbReference>
<evidence type="ECO:0000256" key="5">
    <source>
        <dbReference type="ARBA" id="ARBA00022777"/>
    </source>
</evidence>
<evidence type="ECO:0000256" key="1">
    <source>
        <dbReference type="ARBA" id="ARBA00006529"/>
    </source>
</evidence>
<evidence type="ECO:0000256" key="3">
    <source>
        <dbReference type="ARBA" id="ARBA00022679"/>
    </source>
</evidence>
<sequence length="752" mass="85529">MLKTQGVRRCLRFMNKICTNLLQKVYMTLQEPQAGEETIELGEKLRDEKKMEEKDSNIGNIYELRRYGCWSPECRALRLPSYRNHFLLLSCICMEAIHDYLAMRVHSRPDQPSCLTIKQQYLSYLRKMSVTEPMSRSQLSAEWSFASRLAARFYLVREMFACELKRRSFLPRHVIYVLCREAQNIYVGSREAALQAAQWARALAARMPPRHRRYKPLIFNSLMSLRDCLVKHTEHILVRSNEDHGEVDLPKDVQDSLASRVRELLLQIFKLNFELHREMYIFVQAPFLEQRAARARRLRPSSLQPYRERPELPVKRKRPETVLIRETCNPMIHRELHRMVAESARTPCAAATRGVSGGRRVRLLRADSVGEEEPAVLDDHAFRSHRAQNNMEWLFLDSGSGSTGTQGEALEWLLSDSGSGSTETQCEAPEEVGEQQAQWAGRVARSIIEFARCWMTFAVEHCDRGRGVRPRWASQGLDFLMLACDPYNTKYLSDEDFEELKTQMDGCISHVIGSRLATPSPTAPHRQRHRLQVYTVVNTESGQVLAMKELNIGAGDRRALQRAANELAVLQGVVHPHLVRYYGCELHRLCVEGSLEALVLTSGALAEHTTRRYTKQLVAALRELHGRSIAHRDVKSGNIFLTNDGHCLKLGDFGCAVKIRANTTAPGELQGFVGTQAYMAPEVFMKSSGHGRAADIWSLGCVVTEMASGKRPFPEYDSNYQIMFVVGMGGRPHVKSDDDCKCEPGFMIQAKS</sequence>
<evidence type="ECO:0000259" key="7">
    <source>
        <dbReference type="PROSITE" id="PS50011"/>
    </source>
</evidence>
<accession>A0A5E4R0R0</accession>
<dbReference type="SUPFAM" id="SSF56112">
    <property type="entry name" value="Protein kinase-like (PK-like)"/>
    <property type="match status" value="1"/>
</dbReference>
<dbReference type="SMART" id="SM00220">
    <property type="entry name" value="S_TKc"/>
    <property type="match status" value="1"/>
</dbReference>
<dbReference type="GO" id="GO:0000165">
    <property type="term" value="P:MAPK cascade"/>
    <property type="evidence" value="ECO:0007669"/>
    <property type="project" value="InterPro"/>
</dbReference>
<dbReference type="Gene3D" id="1.10.510.10">
    <property type="entry name" value="Transferase(Phosphotransferase) domain 1"/>
    <property type="match status" value="1"/>
</dbReference>
<dbReference type="InterPro" id="IPR011009">
    <property type="entry name" value="Kinase-like_dom_sf"/>
</dbReference>
<keyword evidence="3" id="KW-0808">Transferase</keyword>
<proteinExistence type="inferred from homology"/>
<comment type="similarity">
    <text evidence="1">Belongs to the protein kinase superfamily. STE Ser/Thr protein kinase family. MAP kinase kinase kinase subfamily.</text>
</comment>
<evidence type="ECO:0000313" key="8">
    <source>
        <dbReference type="EMBL" id="VVD03861.1"/>
    </source>
</evidence>
<dbReference type="InterPro" id="IPR008271">
    <property type="entry name" value="Ser/Thr_kinase_AS"/>
</dbReference>
<evidence type="ECO:0000313" key="9">
    <source>
        <dbReference type="Proteomes" id="UP000324832"/>
    </source>
</evidence>
<dbReference type="InterPro" id="IPR050538">
    <property type="entry name" value="MAP_kinase_kinase_kinase"/>
</dbReference>
<keyword evidence="2" id="KW-0723">Serine/threonine-protein kinase</keyword>
<dbReference type="Proteomes" id="UP000324832">
    <property type="component" value="Unassembled WGS sequence"/>
</dbReference>
<dbReference type="EMBL" id="FZQP02006809">
    <property type="protein sequence ID" value="VVD03861.1"/>
    <property type="molecule type" value="Genomic_DNA"/>
</dbReference>
<name>A0A5E4R0R0_9NEOP</name>
<dbReference type="Pfam" id="PF19431">
    <property type="entry name" value="MEKK4_N"/>
    <property type="match status" value="1"/>
</dbReference>
<organism evidence="8 9">
    <name type="scientific">Leptidea sinapis</name>
    <dbReference type="NCBI Taxonomy" id="189913"/>
    <lineage>
        <taxon>Eukaryota</taxon>
        <taxon>Metazoa</taxon>
        <taxon>Ecdysozoa</taxon>
        <taxon>Arthropoda</taxon>
        <taxon>Hexapoda</taxon>
        <taxon>Insecta</taxon>
        <taxon>Pterygota</taxon>
        <taxon>Neoptera</taxon>
        <taxon>Endopterygota</taxon>
        <taxon>Lepidoptera</taxon>
        <taxon>Glossata</taxon>
        <taxon>Ditrysia</taxon>
        <taxon>Papilionoidea</taxon>
        <taxon>Pieridae</taxon>
        <taxon>Dismorphiinae</taxon>
        <taxon>Leptidea</taxon>
    </lineage>
</organism>
<feature type="domain" description="Protein kinase" evidence="7">
    <location>
        <begin position="497"/>
        <end position="752"/>
    </location>
</feature>
<keyword evidence="5" id="KW-0418">Kinase</keyword>
<gene>
    <name evidence="8" type="ORF">LSINAPIS_LOCUS13756</name>
</gene>
<dbReference type="Pfam" id="PF00069">
    <property type="entry name" value="Pkinase"/>
    <property type="match status" value="1"/>
</dbReference>
<dbReference type="InterPro" id="IPR000719">
    <property type="entry name" value="Prot_kinase_dom"/>
</dbReference>
<evidence type="ECO:0000256" key="6">
    <source>
        <dbReference type="ARBA" id="ARBA00022840"/>
    </source>
</evidence>
<keyword evidence="9" id="KW-1185">Reference proteome</keyword>
<dbReference type="GO" id="GO:0005524">
    <property type="term" value="F:ATP binding"/>
    <property type="evidence" value="ECO:0007669"/>
    <property type="project" value="UniProtKB-KW"/>
</dbReference>
<dbReference type="GO" id="GO:0004674">
    <property type="term" value="F:protein serine/threonine kinase activity"/>
    <property type="evidence" value="ECO:0007669"/>
    <property type="project" value="UniProtKB-KW"/>
</dbReference>
<keyword evidence="4" id="KW-0547">Nucleotide-binding</keyword>
<protein>
    <recommendedName>
        <fullName evidence="7">Protein kinase domain-containing protein</fullName>
    </recommendedName>
</protein>
<evidence type="ECO:0000256" key="4">
    <source>
        <dbReference type="ARBA" id="ARBA00022741"/>
    </source>
</evidence>
<keyword evidence="6" id="KW-0067">ATP-binding</keyword>
<dbReference type="InterPro" id="IPR045801">
    <property type="entry name" value="MEKK4_N"/>
</dbReference>